<dbReference type="GO" id="GO:0016887">
    <property type="term" value="F:ATP hydrolysis activity"/>
    <property type="evidence" value="ECO:0007669"/>
    <property type="project" value="InterPro"/>
</dbReference>
<protein>
    <submittedName>
        <fullName evidence="6">Ribose ABC transporter</fullName>
    </submittedName>
</protein>
<dbReference type="InterPro" id="IPR003593">
    <property type="entry name" value="AAA+_ATPase"/>
</dbReference>
<dbReference type="SUPFAM" id="SSF52540">
    <property type="entry name" value="P-loop containing nucleoside triphosphate hydrolases"/>
    <property type="match status" value="2"/>
</dbReference>
<proteinExistence type="predicted"/>
<dbReference type="CDD" id="cd03216">
    <property type="entry name" value="ABC_Carb_Monos_I"/>
    <property type="match status" value="1"/>
</dbReference>
<dbReference type="InterPro" id="IPR003439">
    <property type="entry name" value="ABC_transporter-like_ATP-bd"/>
</dbReference>
<evidence type="ECO:0000313" key="7">
    <source>
        <dbReference type="Proteomes" id="UP000321685"/>
    </source>
</evidence>
<dbReference type="Proteomes" id="UP000321685">
    <property type="component" value="Unassembled WGS sequence"/>
</dbReference>
<keyword evidence="2" id="KW-0677">Repeat</keyword>
<dbReference type="Gene3D" id="3.40.50.300">
    <property type="entry name" value="P-loop containing nucleotide triphosphate hydrolases"/>
    <property type="match status" value="2"/>
</dbReference>
<name>A0A511DUU8_9PSEU</name>
<evidence type="ECO:0000313" key="6">
    <source>
        <dbReference type="EMBL" id="GEL26868.1"/>
    </source>
</evidence>
<dbReference type="RefSeq" id="WP_147115639.1">
    <property type="nucleotide sequence ID" value="NZ_BJVJ01000118.1"/>
</dbReference>
<evidence type="ECO:0000256" key="3">
    <source>
        <dbReference type="ARBA" id="ARBA00022741"/>
    </source>
</evidence>
<evidence type="ECO:0000259" key="5">
    <source>
        <dbReference type="PROSITE" id="PS50893"/>
    </source>
</evidence>
<dbReference type="EMBL" id="BJVJ01000118">
    <property type="protein sequence ID" value="GEL26868.1"/>
    <property type="molecule type" value="Genomic_DNA"/>
</dbReference>
<dbReference type="OrthoDB" id="39350at2"/>
<keyword evidence="3" id="KW-0547">Nucleotide-binding</keyword>
<reference evidence="6 7" key="1">
    <citation type="submission" date="2019-07" db="EMBL/GenBank/DDBJ databases">
        <title>Whole genome shotgun sequence of Pseudonocardia sulfidoxydans NBRC 16205.</title>
        <authorList>
            <person name="Hosoyama A."/>
            <person name="Uohara A."/>
            <person name="Ohji S."/>
            <person name="Ichikawa N."/>
        </authorList>
    </citation>
    <scope>NUCLEOTIDE SEQUENCE [LARGE SCALE GENOMIC DNA]</scope>
    <source>
        <strain evidence="6 7">NBRC 16205</strain>
    </source>
</reference>
<dbReference type="PANTHER" id="PTHR43790:SF9">
    <property type="entry name" value="GALACTOFURANOSE TRANSPORTER ATP-BINDING PROTEIN YTFR"/>
    <property type="match status" value="1"/>
</dbReference>
<keyword evidence="4" id="KW-0067">ATP-binding</keyword>
<comment type="caution">
    <text evidence="6">The sequence shown here is derived from an EMBL/GenBank/DDBJ whole genome shotgun (WGS) entry which is preliminary data.</text>
</comment>
<dbReference type="PROSITE" id="PS00211">
    <property type="entry name" value="ABC_TRANSPORTER_1"/>
    <property type="match status" value="1"/>
</dbReference>
<dbReference type="SMART" id="SM00382">
    <property type="entry name" value="AAA"/>
    <property type="match status" value="2"/>
</dbReference>
<dbReference type="InterPro" id="IPR050107">
    <property type="entry name" value="ABC_carbohydrate_import_ATPase"/>
</dbReference>
<evidence type="ECO:0000256" key="1">
    <source>
        <dbReference type="ARBA" id="ARBA00022448"/>
    </source>
</evidence>
<evidence type="ECO:0000256" key="4">
    <source>
        <dbReference type="ARBA" id="ARBA00022840"/>
    </source>
</evidence>
<organism evidence="6 7">
    <name type="scientific">Pseudonocardia sulfidoxydans NBRC 16205</name>
    <dbReference type="NCBI Taxonomy" id="1223511"/>
    <lineage>
        <taxon>Bacteria</taxon>
        <taxon>Bacillati</taxon>
        <taxon>Actinomycetota</taxon>
        <taxon>Actinomycetes</taxon>
        <taxon>Pseudonocardiales</taxon>
        <taxon>Pseudonocardiaceae</taxon>
        <taxon>Pseudonocardia</taxon>
    </lineage>
</organism>
<dbReference type="AlphaFoldDB" id="A0A511DUU8"/>
<keyword evidence="7" id="KW-1185">Reference proteome</keyword>
<dbReference type="Pfam" id="PF00005">
    <property type="entry name" value="ABC_tran"/>
    <property type="match status" value="2"/>
</dbReference>
<evidence type="ECO:0000256" key="2">
    <source>
        <dbReference type="ARBA" id="ARBA00022737"/>
    </source>
</evidence>
<feature type="domain" description="ABC transporter" evidence="5">
    <location>
        <begin position="25"/>
        <end position="261"/>
    </location>
</feature>
<dbReference type="GO" id="GO:0005524">
    <property type="term" value="F:ATP binding"/>
    <property type="evidence" value="ECO:0007669"/>
    <property type="project" value="UniProtKB-KW"/>
</dbReference>
<gene>
    <name evidence="6" type="ORF">PSU4_58220</name>
</gene>
<dbReference type="InterPro" id="IPR027417">
    <property type="entry name" value="P-loop_NTPase"/>
</dbReference>
<dbReference type="InterPro" id="IPR017871">
    <property type="entry name" value="ABC_transporter-like_CS"/>
</dbReference>
<dbReference type="PANTHER" id="PTHR43790">
    <property type="entry name" value="CARBOHYDRATE TRANSPORT ATP-BINDING PROTEIN MG119-RELATED"/>
    <property type="match status" value="1"/>
</dbReference>
<dbReference type="CDD" id="cd03215">
    <property type="entry name" value="ABC_Carb_Monos_II"/>
    <property type="match status" value="1"/>
</dbReference>
<keyword evidence="1" id="KW-0813">Transport</keyword>
<dbReference type="PROSITE" id="PS50893">
    <property type="entry name" value="ABC_TRANSPORTER_2"/>
    <property type="match status" value="2"/>
</dbReference>
<sequence>MHPHIEVELSDTEPQRARSKIQPVLECRSIRKQFGQFVALADIDFSLVPGEVHALLGSNGAGKSTLVKVIAGVTQPTSGSIRLGGYTGSFRTPAESRAHGVAVVHQDLSLVPSMSVATNLGLPQAASGRIAPFSRRGSVSRAKALLGDAGLDVDPRARVEELSFGARQQIEILKALSMKVKLLVLDEPTSSLTADETDHLFSSVRELSRRGVAVIYVTHRLAEVFEIADTMTILRNGSVAYSNKIKSSSMEEAVAVIAGTPSSSDGHVVTHLRSSPDAGDPPLLQLHDVTASAVEAVCLEVHRGEIVGLCGQMGSGRTEILETVYGLRAVESGRVIVNGIPARFRRPGDAMRAGLGLVPENRHEQAVVLQHSVARNTALPRLDSLSRYGWFLRSSAARKAQHVVDRYRVRTPGPHTPMSSLSGGNQQKIVIGRLSNPQPSLLLLDEPTVGVDVGAREEIYGAIDAAVARGAGALVVSSDFAELYRMCDRFYIVERGRICGEARKTDISGEEDLHHMVQRSAATK</sequence>
<accession>A0A511DUU8</accession>
<feature type="domain" description="ABC transporter" evidence="5">
    <location>
        <begin position="284"/>
        <end position="520"/>
    </location>
</feature>